<organism evidence="2 3">
    <name type="scientific">Echinimonas agarilytica</name>
    <dbReference type="NCBI Taxonomy" id="1215918"/>
    <lineage>
        <taxon>Bacteria</taxon>
        <taxon>Pseudomonadati</taxon>
        <taxon>Pseudomonadota</taxon>
        <taxon>Gammaproteobacteria</taxon>
        <taxon>Alteromonadales</taxon>
        <taxon>Echinimonadaceae</taxon>
        <taxon>Echinimonas</taxon>
    </lineage>
</organism>
<dbReference type="AlphaFoldDB" id="A0AA42B7Q9"/>
<dbReference type="Proteomes" id="UP001165393">
    <property type="component" value="Unassembled WGS sequence"/>
</dbReference>
<evidence type="ECO:0000313" key="3">
    <source>
        <dbReference type="Proteomes" id="UP001165393"/>
    </source>
</evidence>
<dbReference type="EMBL" id="JAMQGP010000004">
    <property type="protein sequence ID" value="MCM2680047.1"/>
    <property type="molecule type" value="Genomic_DNA"/>
</dbReference>
<name>A0AA42B7Q9_9GAMM</name>
<keyword evidence="3" id="KW-1185">Reference proteome</keyword>
<accession>A0AA42B7Q9</accession>
<dbReference type="SUPFAM" id="SSF101898">
    <property type="entry name" value="NHL repeat"/>
    <property type="match status" value="1"/>
</dbReference>
<reference evidence="2 3" key="1">
    <citation type="journal article" date="2013" name="Antonie Van Leeuwenhoek">
        <title>Echinimonas agarilytica gen. nov., sp. nov., a new gammaproteobacterium isolated from the sea urchin Strongylocentrotus intermedius.</title>
        <authorList>
            <person name="Nedashkovskaya O.I."/>
            <person name="Stenkova A.M."/>
            <person name="Zhukova N.V."/>
            <person name="Van Trappen S."/>
            <person name="Lee J.S."/>
            <person name="Kim S.B."/>
        </authorList>
    </citation>
    <scope>NUCLEOTIDE SEQUENCE [LARGE SCALE GENOMIC DNA]</scope>
    <source>
        <strain evidence="2 3">KMM 6351</strain>
    </source>
</reference>
<feature type="chain" id="PRO_5041290889" evidence="1">
    <location>
        <begin position="28"/>
        <end position="587"/>
    </location>
</feature>
<dbReference type="RefSeq" id="WP_251261473.1">
    <property type="nucleotide sequence ID" value="NZ_JAMQGP010000004.1"/>
</dbReference>
<comment type="caution">
    <text evidence="2">The sequence shown here is derived from an EMBL/GenBank/DDBJ whole genome shotgun (WGS) entry which is preliminary data.</text>
</comment>
<dbReference type="SUPFAM" id="SSF50939">
    <property type="entry name" value="Sialidases"/>
    <property type="match status" value="1"/>
</dbReference>
<gene>
    <name evidence="2" type="ORF">NAF29_10260</name>
</gene>
<keyword evidence="1" id="KW-0732">Signal</keyword>
<feature type="signal peptide" evidence="1">
    <location>
        <begin position="1"/>
        <end position="27"/>
    </location>
</feature>
<evidence type="ECO:0000313" key="2">
    <source>
        <dbReference type="EMBL" id="MCM2680047.1"/>
    </source>
</evidence>
<proteinExistence type="predicted"/>
<protein>
    <submittedName>
        <fullName evidence="2">Uncharacterized protein</fullName>
    </submittedName>
</protein>
<evidence type="ECO:0000256" key="1">
    <source>
        <dbReference type="SAM" id="SignalP"/>
    </source>
</evidence>
<sequence length="587" mass="66621">MLNISIAPRYLCTLILTCVILSGCATTSDVNLLETLSPATVLKQDEGVVIVRVMHAKHRQLEFNQVTIVPENLNASETIKPERLQAIENVATTGTVFMSPVKSGRYALNSVRAFYIFGERWYSHFASTDAQMGTFEVKPGEVVDLGTIIYYPKPQDDMYVETLFHIPANNPGEILTRHAPYYSFDQSQVRGWLEDEQEEDRETLYASVAQNPISFANTYQAPDETIYFLAKFGVLVIRDANGDWDIDAVDTNQDLISVAVNSRGDMAVGGHEGTLFWKPEGQDWQDRSQPKDSIVRHLKFTDDDTLFMATLKDNRLTISSTQTDNFEWQQRNSFDFNSGWANYQPLKESAKKSKRTSKRTVDELSILTIDDKHFITVYAMHDPDFFGNTIKSEIYQFDPESWVVYEIEDEPEFSAVVPAGLGELAMEREGFWSLGDSQLYKYNSQTQTKTEINNHFYVCNKNQYTLEQQCPLASKSSPSKKKPVKRSFTFASTPIFLNETDGYAVVGVPEYDKEKGERVQKIKFAETKDAGASWMPSTHSLPEPYCHKLVGYVKTHLLLSCSGSTGDFYESFDAGASWEHVRQQENF</sequence>
<dbReference type="InterPro" id="IPR036278">
    <property type="entry name" value="Sialidase_sf"/>
</dbReference>